<dbReference type="EMBL" id="JBHTCF010000020">
    <property type="protein sequence ID" value="MFC7309204.1"/>
    <property type="molecule type" value="Genomic_DNA"/>
</dbReference>
<keyword evidence="3" id="KW-1185">Reference proteome</keyword>
<evidence type="ECO:0000313" key="2">
    <source>
        <dbReference type="EMBL" id="MFC7309204.1"/>
    </source>
</evidence>
<keyword evidence="1" id="KW-0732">Signal</keyword>
<feature type="signal peptide" evidence="1">
    <location>
        <begin position="1"/>
        <end position="29"/>
    </location>
</feature>
<reference evidence="3" key="1">
    <citation type="journal article" date="2019" name="Int. J. Syst. Evol. Microbiol.">
        <title>The Global Catalogue of Microorganisms (GCM) 10K type strain sequencing project: providing services to taxonomists for standard genome sequencing and annotation.</title>
        <authorList>
            <consortium name="The Broad Institute Genomics Platform"/>
            <consortium name="The Broad Institute Genome Sequencing Center for Infectious Disease"/>
            <person name="Wu L."/>
            <person name="Ma J."/>
        </authorList>
    </citation>
    <scope>NUCLEOTIDE SEQUENCE [LARGE SCALE GENOMIC DNA]</scope>
    <source>
        <strain evidence="3">SYNS20</strain>
    </source>
</reference>
<protein>
    <recommendedName>
        <fullName evidence="4">Secreted protein</fullName>
    </recommendedName>
</protein>
<dbReference type="Proteomes" id="UP001596523">
    <property type="component" value="Unassembled WGS sequence"/>
</dbReference>
<organism evidence="2 3">
    <name type="scientific">Streptomyces monticola</name>
    <dbReference type="NCBI Taxonomy" id="2666263"/>
    <lineage>
        <taxon>Bacteria</taxon>
        <taxon>Bacillati</taxon>
        <taxon>Actinomycetota</taxon>
        <taxon>Actinomycetes</taxon>
        <taxon>Kitasatosporales</taxon>
        <taxon>Streptomycetaceae</taxon>
        <taxon>Streptomyces</taxon>
    </lineage>
</organism>
<sequence>MRVKGILTTLGMTGALGASLLLGAPSATADGGVCNPGCEANVEFKSYGEIFTVHDYASNGVGTVGLFDIKRNGVWVVYDDVINAKGYNAPPVVVNYEIAEGTPVRYKACQHNYSGAYDCSDWYYDKA</sequence>
<evidence type="ECO:0008006" key="4">
    <source>
        <dbReference type="Google" id="ProtNLM"/>
    </source>
</evidence>
<dbReference type="RefSeq" id="WP_381837917.1">
    <property type="nucleotide sequence ID" value="NZ_JBHTCF010000020.1"/>
</dbReference>
<proteinExistence type="predicted"/>
<feature type="chain" id="PRO_5047501462" description="Secreted protein" evidence="1">
    <location>
        <begin position="30"/>
        <end position="127"/>
    </location>
</feature>
<gene>
    <name evidence="2" type="ORF">ACFQVC_33975</name>
</gene>
<comment type="caution">
    <text evidence="2">The sequence shown here is derived from an EMBL/GenBank/DDBJ whole genome shotgun (WGS) entry which is preliminary data.</text>
</comment>
<name>A0ABW2JSR2_9ACTN</name>
<accession>A0ABW2JSR2</accession>
<evidence type="ECO:0000256" key="1">
    <source>
        <dbReference type="SAM" id="SignalP"/>
    </source>
</evidence>
<evidence type="ECO:0000313" key="3">
    <source>
        <dbReference type="Proteomes" id="UP001596523"/>
    </source>
</evidence>